<dbReference type="GO" id="GO:1990189">
    <property type="term" value="F:protein N-terminal-serine acetyltransferase activity"/>
    <property type="evidence" value="ECO:0007669"/>
    <property type="project" value="TreeGrafter"/>
</dbReference>
<feature type="domain" description="N-acetyltransferase" evidence="1">
    <location>
        <begin position="48"/>
        <end position="207"/>
    </location>
</feature>
<reference evidence="2" key="1">
    <citation type="submission" date="2023-07" db="EMBL/GenBank/DDBJ databases">
        <title>Comparative genomics of wheat-associated soil bacteria to identify genetic determinants of phenazine resistance.</title>
        <authorList>
            <person name="Mouncey N."/>
        </authorList>
    </citation>
    <scope>NUCLEOTIDE SEQUENCE</scope>
    <source>
        <strain evidence="2">V4I22</strain>
    </source>
</reference>
<dbReference type="AlphaFoldDB" id="A0AAW8FUY0"/>
<dbReference type="PANTHER" id="PTHR43441:SF10">
    <property type="entry name" value="ACETYLTRANSFERASE"/>
    <property type="match status" value="1"/>
</dbReference>
<dbReference type="Proteomes" id="UP001234216">
    <property type="component" value="Unassembled WGS sequence"/>
</dbReference>
<accession>A0AAW8FUY0</accession>
<dbReference type="InterPro" id="IPR051908">
    <property type="entry name" value="Ribosomal_N-acetyltransferase"/>
</dbReference>
<evidence type="ECO:0000313" key="2">
    <source>
        <dbReference type="EMBL" id="MDQ0913514.1"/>
    </source>
</evidence>
<dbReference type="PANTHER" id="PTHR43441">
    <property type="entry name" value="RIBOSOMAL-PROTEIN-SERINE ACETYLTRANSFERASE"/>
    <property type="match status" value="1"/>
</dbReference>
<dbReference type="PROSITE" id="PS51186">
    <property type="entry name" value="GNAT"/>
    <property type="match status" value="1"/>
</dbReference>
<dbReference type="Pfam" id="PF13302">
    <property type="entry name" value="Acetyltransf_3"/>
    <property type="match status" value="1"/>
</dbReference>
<dbReference type="GO" id="GO:0005737">
    <property type="term" value="C:cytoplasm"/>
    <property type="evidence" value="ECO:0007669"/>
    <property type="project" value="TreeGrafter"/>
</dbReference>
<sequence>MVGYGYRVLSNVGLWHDASMITSAIPPVVSAGHMAKQEQPVLALPSGLELRPWRASDADTLVTAGQDPAIRQWNRLVVASPAEARKRIERMHERWQNEQSAIWAIARPDGGQAVGLIGCGDIDLAGGSAEILYWILPAGRGRGAMGEATKRLSQWAFDDLGLHRLRLCHAMANPASCRVAAKAGFSVEGTMRSALLHEDGWHDQHLHALVKGDI</sequence>
<dbReference type="GO" id="GO:0008999">
    <property type="term" value="F:protein-N-terminal-alanine acetyltransferase activity"/>
    <property type="evidence" value="ECO:0007669"/>
    <property type="project" value="TreeGrafter"/>
</dbReference>
<dbReference type="InterPro" id="IPR000182">
    <property type="entry name" value="GNAT_dom"/>
</dbReference>
<name>A0AAW8FUY0_9ACTN</name>
<evidence type="ECO:0000259" key="1">
    <source>
        <dbReference type="PROSITE" id="PS51186"/>
    </source>
</evidence>
<evidence type="ECO:0000313" key="3">
    <source>
        <dbReference type="Proteomes" id="UP001234216"/>
    </source>
</evidence>
<gene>
    <name evidence="2" type="ORF">QFZ22_009586</name>
</gene>
<comment type="caution">
    <text evidence="2">The sequence shown here is derived from an EMBL/GenBank/DDBJ whole genome shotgun (WGS) entry which is preliminary data.</text>
</comment>
<dbReference type="Gene3D" id="3.40.630.30">
    <property type="match status" value="1"/>
</dbReference>
<organism evidence="2 3">
    <name type="scientific">Streptomyces canus</name>
    <dbReference type="NCBI Taxonomy" id="58343"/>
    <lineage>
        <taxon>Bacteria</taxon>
        <taxon>Bacillati</taxon>
        <taxon>Actinomycetota</taxon>
        <taxon>Actinomycetes</taxon>
        <taxon>Kitasatosporales</taxon>
        <taxon>Streptomycetaceae</taxon>
        <taxon>Streptomyces</taxon>
        <taxon>Streptomyces aurantiacus group</taxon>
    </lineage>
</organism>
<dbReference type="InterPro" id="IPR016181">
    <property type="entry name" value="Acyl_CoA_acyltransferase"/>
</dbReference>
<proteinExistence type="predicted"/>
<dbReference type="SUPFAM" id="SSF55729">
    <property type="entry name" value="Acyl-CoA N-acyltransferases (Nat)"/>
    <property type="match status" value="1"/>
</dbReference>
<protein>
    <submittedName>
        <fullName evidence="2">RimJ/RimL family protein N-acetyltransferase</fullName>
    </submittedName>
</protein>
<dbReference type="EMBL" id="JAUSZV010000006">
    <property type="protein sequence ID" value="MDQ0913514.1"/>
    <property type="molecule type" value="Genomic_DNA"/>
</dbReference>